<comment type="caution">
    <text evidence="13">The sequence shown here is derived from an EMBL/GenBank/DDBJ whole genome shotgun (WGS) entry which is preliminary data.</text>
</comment>
<reference evidence="14" key="1">
    <citation type="journal article" date="2019" name="Int. J. Syst. Evol. Microbiol.">
        <title>The Global Catalogue of Microorganisms (GCM) 10K type strain sequencing project: providing services to taxonomists for standard genome sequencing and annotation.</title>
        <authorList>
            <consortium name="The Broad Institute Genomics Platform"/>
            <consortium name="The Broad Institute Genome Sequencing Center for Infectious Disease"/>
            <person name="Wu L."/>
            <person name="Ma J."/>
        </authorList>
    </citation>
    <scope>NUCLEOTIDE SEQUENCE [LARGE SCALE GENOMIC DNA]</scope>
    <source>
        <strain evidence="14">JCM 31921</strain>
    </source>
</reference>
<dbReference type="Gene3D" id="3.40.50.620">
    <property type="entry name" value="HUPs"/>
    <property type="match status" value="1"/>
</dbReference>
<dbReference type="NCBIfam" id="TIGR00125">
    <property type="entry name" value="cyt_tran_rel"/>
    <property type="match status" value="1"/>
</dbReference>
<keyword evidence="7 11" id="KW-0547">Nucleotide-binding</keyword>
<evidence type="ECO:0000256" key="6">
    <source>
        <dbReference type="ARBA" id="ARBA00022695"/>
    </source>
</evidence>
<dbReference type="PANTHER" id="PTHR39321:SF3">
    <property type="entry name" value="PHOSPHOPANTETHEINE ADENYLYLTRANSFERASE"/>
    <property type="match status" value="1"/>
</dbReference>
<evidence type="ECO:0000256" key="2">
    <source>
        <dbReference type="ARBA" id="ARBA00005019"/>
    </source>
</evidence>
<comment type="catalytic activity">
    <reaction evidence="10 11">
        <text>nicotinate beta-D-ribonucleotide + ATP + H(+) = deamido-NAD(+) + diphosphate</text>
        <dbReference type="Rhea" id="RHEA:22860"/>
        <dbReference type="ChEBI" id="CHEBI:15378"/>
        <dbReference type="ChEBI" id="CHEBI:30616"/>
        <dbReference type="ChEBI" id="CHEBI:33019"/>
        <dbReference type="ChEBI" id="CHEBI:57502"/>
        <dbReference type="ChEBI" id="CHEBI:58437"/>
        <dbReference type="EC" id="2.7.7.18"/>
    </reaction>
</comment>
<proteinExistence type="inferred from homology"/>
<dbReference type="NCBIfam" id="TIGR00482">
    <property type="entry name" value="nicotinate (nicotinamide) nucleotide adenylyltransferase"/>
    <property type="match status" value="1"/>
</dbReference>
<evidence type="ECO:0000256" key="9">
    <source>
        <dbReference type="ARBA" id="ARBA00023027"/>
    </source>
</evidence>
<dbReference type="InterPro" id="IPR014729">
    <property type="entry name" value="Rossmann-like_a/b/a_fold"/>
</dbReference>
<dbReference type="EMBL" id="BAABEZ010000004">
    <property type="protein sequence ID" value="GAA4451363.1"/>
    <property type="molecule type" value="Genomic_DNA"/>
</dbReference>
<protein>
    <recommendedName>
        <fullName evidence="11">Probable nicotinate-nucleotide adenylyltransferase</fullName>
        <ecNumber evidence="11">2.7.7.18</ecNumber>
    </recommendedName>
    <alternativeName>
        <fullName evidence="11">Deamido-NAD(+) diphosphorylase</fullName>
    </alternativeName>
    <alternativeName>
        <fullName evidence="11">Deamido-NAD(+) pyrophosphorylase</fullName>
    </alternativeName>
    <alternativeName>
        <fullName evidence="11">Nicotinate mononucleotide adenylyltransferase</fullName>
        <shortName evidence="11">NaMN adenylyltransferase</shortName>
    </alternativeName>
</protein>
<evidence type="ECO:0000256" key="8">
    <source>
        <dbReference type="ARBA" id="ARBA00022840"/>
    </source>
</evidence>
<organism evidence="13 14">
    <name type="scientific">Rurimicrobium arvi</name>
    <dbReference type="NCBI Taxonomy" id="2049916"/>
    <lineage>
        <taxon>Bacteria</taxon>
        <taxon>Pseudomonadati</taxon>
        <taxon>Bacteroidota</taxon>
        <taxon>Chitinophagia</taxon>
        <taxon>Chitinophagales</taxon>
        <taxon>Chitinophagaceae</taxon>
        <taxon>Rurimicrobium</taxon>
    </lineage>
</organism>
<evidence type="ECO:0000256" key="10">
    <source>
        <dbReference type="ARBA" id="ARBA00048721"/>
    </source>
</evidence>
<dbReference type="Proteomes" id="UP001501410">
    <property type="component" value="Unassembled WGS sequence"/>
</dbReference>
<evidence type="ECO:0000313" key="14">
    <source>
        <dbReference type="Proteomes" id="UP001501410"/>
    </source>
</evidence>
<evidence type="ECO:0000313" key="13">
    <source>
        <dbReference type="EMBL" id="GAA4451363.1"/>
    </source>
</evidence>
<evidence type="ECO:0000256" key="3">
    <source>
        <dbReference type="ARBA" id="ARBA00009014"/>
    </source>
</evidence>
<dbReference type="PANTHER" id="PTHR39321">
    <property type="entry name" value="NICOTINATE-NUCLEOTIDE ADENYLYLTRANSFERASE-RELATED"/>
    <property type="match status" value="1"/>
</dbReference>
<keyword evidence="8 11" id="KW-0067">ATP-binding</keyword>
<keyword evidence="4 11" id="KW-0662">Pyridine nucleotide biosynthesis</keyword>
<dbReference type="InterPro" id="IPR005248">
    <property type="entry name" value="NadD/NMNAT"/>
</dbReference>
<sequence length="190" mass="22258">MTVRIGLYFGSFNPIHNGHLIIANHVAEYGNVDKIWFVVSPQNPLKETKSLLNEYDRLHLVKLAIQDNERFHASDIEFKLPRPSYTIDTLTYLSEHFPQHQFKVIMGSDSFQNIGRWKNHDVLLRDYELILYKRPGFEVTGTNSNVTMLAAPLLEISSTYLRTQIRDKKSIRYLTPDIVADYIHENRYYL</sequence>
<comment type="function">
    <text evidence="1 11">Catalyzes the reversible adenylation of nicotinate mononucleotide (NaMN) to nicotinic acid adenine dinucleotide (NaAD).</text>
</comment>
<gene>
    <name evidence="11 13" type="primary">nadD</name>
    <name evidence="13" type="ORF">GCM10023092_08920</name>
</gene>
<dbReference type="SUPFAM" id="SSF52374">
    <property type="entry name" value="Nucleotidylyl transferase"/>
    <property type="match status" value="1"/>
</dbReference>
<evidence type="ECO:0000256" key="1">
    <source>
        <dbReference type="ARBA" id="ARBA00002324"/>
    </source>
</evidence>
<dbReference type="CDD" id="cd02165">
    <property type="entry name" value="NMNAT"/>
    <property type="match status" value="1"/>
</dbReference>
<dbReference type="Pfam" id="PF01467">
    <property type="entry name" value="CTP_transf_like"/>
    <property type="match status" value="1"/>
</dbReference>
<dbReference type="EC" id="2.7.7.18" evidence="11"/>
<dbReference type="GO" id="GO:0016779">
    <property type="term" value="F:nucleotidyltransferase activity"/>
    <property type="evidence" value="ECO:0007669"/>
    <property type="project" value="UniProtKB-KW"/>
</dbReference>
<dbReference type="HAMAP" id="MF_00244">
    <property type="entry name" value="NaMN_adenylyltr"/>
    <property type="match status" value="1"/>
</dbReference>
<evidence type="ECO:0000259" key="12">
    <source>
        <dbReference type="Pfam" id="PF01467"/>
    </source>
</evidence>
<dbReference type="InterPro" id="IPR004821">
    <property type="entry name" value="Cyt_trans-like"/>
</dbReference>
<keyword evidence="5 11" id="KW-0808">Transferase</keyword>
<feature type="domain" description="Cytidyltransferase-like" evidence="12">
    <location>
        <begin position="7"/>
        <end position="163"/>
    </location>
</feature>
<comment type="pathway">
    <text evidence="2 11">Cofactor biosynthesis; NAD(+) biosynthesis; deamido-NAD(+) from nicotinate D-ribonucleotide: step 1/1.</text>
</comment>
<evidence type="ECO:0000256" key="4">
    <source>
        <dbReference type="ARBA" id="ARBA00022642"/>
    </source>
</evidence>
<accession>A0ABP8ML62</accession>
<name>A0ABP8ML62_9BACT</name>
<keyword evidence="14" id="KW-1185">Reference proteome</keyword>
<evidence type="ECO:0000256" key="7">
    <source>
        <dbReference type="ARBA" id="ARBA00022741"/>
    </source>
</evidence>
<keyword evidence="6 11" id="KW-0548">Nucleotidyltransferase</keyword>
<evidence type="ECO:0000256" key="5">
    <source>
        <dbReference type="ARBA" id="ARBA00022679"/>
    </source>
</evidence>
<keyword evidence="9 11" id="KW-0520">NAD</keyword>
<evidence type="ECO:0000256" key="11">
    <source>
        <dbReference type="HAMAP-Rule" id="MF_00244"/>
    </source>
</evidence>
<comment type="similarity">
    <text evidence="3 11">Belongs to the NadD family.</text>
</comment>
<dbReference type="NCBIfam" id="NF000840">
    <property type="entry name" value="PRK00071.1-3"/>
    <property type="match status" value="1"/>
</dbReference>